<evidence type="ECO:0000313" key="10">
    <source>
        <dbReference type="EMBL" id="NMK98108.1"/>
    </source>
</evidence>
<keyword evidence="1" id="KW-0813">Transport</keyword>
<dbReference type="InterPro" id="IPR003593">
    <property type="entry name" value="AAA+_ATPase"/>
</dbReference>
<dbReference type="GO" id="GO:0016887">
    <property type="term" value="F:ATP hydrolysis activity"/>
    <property type="evidence" value="ECO:0007669"/>
    <property type="project" value="InterPro"/>
</dbReference>
<sequence>MVLELKNIKKSFGSRTVIQDINLTIESGKFVSLLGASGCGKTTLLRLIAGLETPDSGSINHDERTYYDSNQHTYVSPAERDLGMVFQDFALWPHMTVFQNVAYPLKVNKDTKDLKTRVMQALKEVHLEEHYDKAIHQLSGGQQQRVSLARAIISQSKLILMDEPLSALDASLREDMQLLIQRLIKTYDMTAIFVTHDQYEAMSMSDYIAVMSNGSIVQYGTPETLYQHPKNKEVATFIGKGTFLEGVSHNQVLSTNEGFQLNHSIQTKEGKYGVLIRPEHVHIEEATHSKATPAVIETVSFTGERYQYTASSHGVSIMFYDSNYFQENETVNLTFDIPENYFIKMGETKHEAVH</sequence>
<reference evidence="13 14" key="2">
    <citation type="submission" date="2020-04" db="EMBL/GenBank/DDBJ databases">
        <title>The Epidemiology and Molecular Characteristics of Linezolid-Resistant Staphylococcus capitis in Huashan Hospital, Shanghai.</title>
        <authorList>
            <person name="Ding L."/>
            <person name="Li P."/>
            <person name="Yang Y."/>
            <person name="Lin D."/>
            <person name="Xu X."/>
        </authorList>
    </citation>
    <scope>NUCLEOTIDE SEQUENCE [LARGE SCALE GENOMIC DNA]</scope>
    <source>
        <strain evidence="10 14">12-86</strain>
        <strain evidence="9 13">17-84</strain>
    </source>
</reference>
<comment type="subunit">
    <text evidence="5">The complex is composed of two ATP-binding proteins (OpuCA), two transmembrane proteins (OpuCB and OpuCD) and a solute-binding protein (OpuCC).</text>
</comment>
<dbReference type="PROSITE" id="PS50893">
    <property type="entry name" value="ABC_TRANSPORTER_2"/>
    <property type="match status" value="1"/>
</dbReference>
<dbReference type="InterPro" id="IPR027417">
    <property type="entry name" value="P-loop_NTPase"/>
</dbReference>
<dbReference type="InterPro" id="IPR008995">
    <property type="entry name" value="Mo/tungstate-bd_C_term_dom"/>
</dbReference>
<dbReference type="SUPFAM" id="SSF50331">
    <property type="entry name" value="MOP-like"/>
    <property type="match status" value="1"/>
</dbReference>
<accession>A0A7Z7YV67</accession>
<evidence type="ECO:0000259" key="8">
    <source>
        <dbReference type="PROSITE" id="PS50893"/>
    </source>
</evidence>
<dbReference type="Proteomes" id="UP000550736">
    <property type="component" value="Unassembled WGS sequence"/>
</dbReference>
<dbReference type="GO" id="GO:0005524">
    <property type="term" value="F:ATP binding"/>
    <property type="evidence" value="ECO:0007669"/>
    <property type="project" value="UniProtKB-KW"/>
</dbReference>
<name>A0A7Z7YV67_STACP</name>
<evidence type="ECO:0000256" key="5">
    <source>
        <dbReference type="ARBA" id="ARBA00063934"/>
    </source>
</evidence>
<evidence type="ECO:0000256" key="3">
    <source>
        <dbReference type="ARBA" id="ARBA00022840"/>
    </source>
</evidence>
<dbReference type="InterPro" id="IPR050093">
    <property type="entry name" value="ABC_SmlMolc_Importer"/>
</dbReference>
<proteinExistence type="predicted"/>
<feature type="domain" description="ABC transporter" evidence="8">
    <location>
        <begin position="3"/>
        <end position="238"/>
    </location>
</feature>
<dbReference type="RefSeq" id="WP_030062690.1">
    <property type="nucleotide sequence ID" value="NZ_AP014956.1"/>
</dbReference>
<protein>
    <recommendedName>
        <fullName evidence="7">Carnitine transport ATP-binding protein OpuCA</fullName>
        <ecNumber evidence="6">7.6.2.9</ecNumber>
    </recommendedName>
</protein>
<evidence type="ECO:0000313" key="13">
    <source>
        <dbReference type="Proteomes" id="UP000538955"/>
    </source>
</evidence>
<evidence type="ECO:0000256" key="7">
    <source>
        <dbReference type="ARBA" id="ARBA00070305"/>
    </source>
</evidence>
<organism evidence="11 12">
    <name type="scientific">Staphylococcus capitis</name>
    <dbReference type="NCBI Taxonomy" id="29388"/>
    <lineage>
        <taxon>Bacteria</taxon>
        <taxon>Bacillati</taxon>
        <taxon>Bacillota</taxon>
        <taxon>Bacilli</taxon>
        <taxon>Bacillales</taxon>
        <taxon>Staphylococcaceae</taxon>
        <taxon>Staphylococcus</taxon>
    </lineage>
</organism>
<evidence type="ECO:0000313" key="9">
    <source>
        <dbReference type="EMBL" id="NMK54983.1"/>
    </source>
</evidence>
<dbReference type="EC" id="7.6.2.9" evidence="6"/>
<dbReference type="InterPro" id="IPR013611">
    <property type="entry name" value="Transp-assoc_OB_typ2"/>
</dbReference>
<dbReference type="PANTHER" id="PTHR42781">
    <property type="entry name" value="SPERMIDINE/PUTRESCINE IMPORT ATP-BINDING PROTEIN POTA"/>
    <property type="match status" value="1"/>
</dbReference>
<dbReference type="Gene3D" id="2.40.50.100">
    <property type="match status" value="1"/>
</dbReference>
<dbReference type="GO" id="GO:0015418">
    <property type="term" value="F:ABC-type quaternary ammonium compound transporting activity"/>
    <property type="evidence" value="ECO:0007669"/>
    <property type="project" value="UniProtKB-EC"/>
</dbReference>
<dbReference type="GO" id="GO:0043190">
    <property type="term" value="C:ATP-binding cassette (ABC) transporter complex"/>
    <property type="evidence" value="ECO:0007669"/>
    <property type="project" value="InterPro"/>
</dbReference>
<dbReference type="EMBL" id="SCHC01000002">
    <property type="protein sequence ID" value="TBW76918.1"/>
    <property type="molecule type" value="Genomic_DNA"/>
</dbReference>
<dbReference type="Gene3D" id="3.40.50.300">
    <property type="entry name" value="P-loop containing nucleotide triphosphate hydrolases"/>
    <property type="match status" value="1"/>
</dbReference>
<dbReference type="EMBL" id="JABBLX010000023">
    <property type="protein sequence ID" value="NMK98108.1"/>
    <property type="molecule type" value="Genomic_DNA"/>
</dbReference>
<dbReference type="PANTHER" id="PTHR42781:SF4">
    <property type="entry name" value="SPERMIDINE_PUTRESCINE IMPORT ATP-BINDING PROTEIN POTA"/>
    <property type="match status" value="1"/>
</dbReference>
<reference evidence="11 12" key="1">
    <citation type="journal article" date="2019" name="Sci. Transl. Med.">
        <title>Quorum sensing between bacterial species on the skin protects against epidermal injury in atopic dermatitis.</title>
        <authorList>
            <person name="Williams M.R."/>
        </authorList>
    </citation>
    <scope>NUCLEOTIDE SEQUENCE [LARGE SCALE GENOMIC DNA]</scope>
    <source>
        <strain evidence="11 12">H8</strain>
    </source>
</reference>
<keyword evidence="3 11" id="KW-0067">ATP-binding</keyword>
<dbReference type="Pfam" id="PF00005">
    <property type="entry name" value="ABC_tran"/>
    <property type="match status" value="1"/>
</dbReference>
<evidence type="ECO:0000313" key="14">
    <source>
        <dbReference type="Proteomes" id="UP000550736"/>
    </source>
</evidence>
<dbReference type="AlphaFoldDB" id="A0A7Z7YV67"/>
<evidence type="ECO:0000256" key="2">
    <source>
        <dbReference type="ARBA" id="ARBA00022741"/>
    </source>
</evidence>
<keyword evidence="13" id="KW-1185">Reference proteome</keyword>
<dbReference type="SMART" id="SM00382">
    <property type="entry name" value="AAA"/>
    <property type="match status" value="1"/>
</dbReference>
<dbReference type="InterPro" id="IPR017871">
    <property type="entry name" value="ABC_transporter-like_CS"/>
</dbReference>
<dbReference type="Proteomes" id="UP000291949">
    <property type="component" value="Unassembled WGS sequence"/>
</dbReference>
<evidence type="ECO:0000313" key="12">
    <source>
        <dbReference type="Proteomes" id="UP000291949"/>
    </source>
</evidence>
<keyword evidence="2" id="KW-0547">Nucleotide-binding</keyword>
<comment type="catalytic activity">
    <reaction evidence="4">
        <text>a quaternary ammonium(out) + ATP + H2O = a quaternary ammonium(in) + ADP + phosphate + H(+)</text>
        <dbReference type="Rhea" id="RHEA:11036"/>
        <dbReference type="ChEBI" id="CHEBI:15377"/>
        <dbReference type="ChEBI" id="CHEBI:15378"/>
        <dbReference type="ChEBI" id="CHEBI:30616"/>
        <dbReference type="ChEBI" id="CHEBI:35267"/>
        <dbReference type="ChEBI" id="CHEBI:43474"/>
        <dbReference type="ChEBI" id="CHEBI:456216"/>
        <dbReference type="EC" id="7.6.2.9"/>
    </reaction>
</comment>
<dbReference type="Pfam" id="PF08402">
    <property type="entry name" value="TOBE_2"/>
    <property type="match status" value="1"/>
</dbReference>
<evidence type="ECO:0000313" key="11">
    <source>
        <dbReference type="EMBL" id="TBW76918.1"/>
    </source>
</evidence>
<dbReference type="Proteomes" id="UP000538955">
    <property type="component" value="Unassembled WGS sequence"/>
</dbReference>
<dbReference type="EMBL" id="JABBMI010000069">
    <property type="protein sequence ID" value="NMK54983.1"/>
    <property type="molecule type" value="Genomic_DNA"/>
</dbReference>
<dbReference type="FunFam" id="3.40.50.300:FF:000425">
    <property type="entry name" value="Probable ABC transporter, ATP-binding subunit"/>
    <property type="match status" value="1"/>
</dbReference>
<comment type="caution">
    <text evidence="11">The sequence shown here is derived from an EMBL/GenBank/DDBJ whole genome shotgun (WGS) entry which is preliminary data.</text>
</comment>
<dbReference type="PROSITE" id="PS00211">
    <property type="entry name" value="ABC_TRANSPORTER_1"/>
    <property type="match status" value="1"/>
</dbReference>
<dbReference type="SUPFAM" id="SSF52540">
    <property type="entry name" value="P-loop containing nucleoside triphosphate hydrolases"/>
    <property type="match status" value="1"/>
</dbReference>
<gene>
    <name evidence="11" type="ORF">EQ811_08650</name>
    <name evidence="10" type="ORF">HHM13_08390</name>
    <name evidence="9" type="ORF">HHM24_09640</name>
</gene>
<evidence type="ECO:0000256" key="4">
    <source>
        <dbReference type="ARBA" id="ARBA00052482"/>
    </source>
</evidence>
<dbReference type="InterPro" id="IPR003439">
    <property type="entry name" value="ABC_transporter-like_ATP-bd"/>
</dbReference>
<evidence type="ECO:0000256" key="1">
    <source>
        <dbReference type="ARBA" id="ARBA00022448"/>
    </source>
</evidence>
<evidence type="ECO:0000256" key="6">
    <source>
        <dbReference type="ARBA" id="ARBA00066388"/>
    </source>
</evidence>